<keyword evidence="5 8" id="KW-0812">Transmembrane</keyword>
<organism evidence="9 10">
    <name type="scientific">Corynebacterium canis</name>
    <dbReference type="NCBI Taxonomy" id="679663"/>
    <lineage>
        <taxon>Bacteria</taxon>
        <taxon>Bacillati</taxon>
        <taxon>Actinomycetota</taxon>
        <taxon>Actinomycetes</taxon>
        <taxon>Mycobacteriales</taxon>
        <taxon>Corynebacteriaceae</taxon>
        <taxon>Corynebacterium</taxon>
    </lineage>
</organism>
<sequence length="242" mass="24754">MEWVFVGAIIAGWVDAVIGGGGLVLIPLLMSAGLSPTMALGTNKLAGCLGTFTATVTLARRIGSPPAVLRYIPVALCCSGLGASVASLLSAAVMRPLVIGLLLVTGVFVALRPGFGTAGEGVTRRRPVLMLVIAGIIGFYDGIFGPGTGMFLIMGFTALLTGDFLRSAVYAKVVNVSTNVGALIVFGFTGQVWWELGLGLAVATVIGAQLGARTVLSGGAKLVRYALLIMVVVLVTRLVFSG</sequence>
<evidence type="ECO:0000313" key="10">
    <source>
        <dbReference type="Proteomes" id="UP000320791"/>
    </source>
</evidence>
<comment type="subcellular location">
    <subcellularLocation>
        <location evidence="1 8">Cell membrane</location>
        <topology evidence="1 8">Multi-pass membrane protein</topology>
    </subcellularLocation>
</comment>
<evidence type="ECO:0000256" key="5">
    <source>
        <dbReference type="ARBA" id="ARBA00022692"/>
    </source>
</evidence>
<dbReference type="Pfam" id="PF01925">
    <property type="entry name" value="TauE"/>
    <property type="match status" value="1"/>
</dbReference>
<dbReference type="InterPro" id="IPR002781">
    <property type="entry name" value="TM_pro_TauE-like"/>
</dbReference>
<comment type="similarity">
    <text evidence="2 8">Belongs to the 4-toluene sulfonate uptake permease (TSUP) (TC 2.A.102) family.</text>
</comment>
<evidence type="ECO:0000256" key="2">
    <source>
        <dbReference type="ARBA" id="ARBA00009142"/>
    </source>
</evidence>
<evidence type="ECO:0000256" key="7">
    <source>
        <dbReference type="ARBA" id="ARBA00023136"/>
    </source>
</evidence>
<reference evidence="9 10" key="1">
    <citation type="submission" date="2019-08" db="EMBL/GenBank/DDBJ databases">
        <authorList>
            <person name="Lei W."/>
        </authorList>
    </citation>
    <scope>NUCLEOTIDE SEQUENCE [LARGE SCALE GENOMIC DNA]</scope>
    <source>
        <strain evidence="9 10">CCUG 58627</strain>
    </source>
</reference>
<name>A0A5C5U0N5_9CORY</name>
<feature type="transmembrane region" description="Helical" evidence="8">
    <location>
        <begin position="97"/>
        <end position="115"/>
    </location>
</feature>
<accession>A0A5C5U0N5</accession>
<feature type="transmembrane region" description="Helical" evidence="8">
    <location>
        <begin position="180"/>
        <end position="210"/>
    </location>
</feature>
<dbReference type="AlphaFoldDB" id="A0A5C5U0N5"/>
<evidence type="ECO:0000313" key="9">
    <source>
        <dbReference type="EMBL" id="TWT19030.1"/>
    </source>
</evidence>
<dbReference type="GO" id="GO:0005886">
    <property type="term" value="C:plasma membrane"/>
    <property type="evidence" value="ECO:0007669"/>
    <property type="project" value="UniProtKB-SubCell"/>
</dbReference>
<evidence type="ECO:0000256" key="6">
    <source>
        <dbReference type="ARBA" id="ARBA00022989"/>
    </source>
</evidence>
<feature type="transmembrane region" description="Helical" evidence="8">
    <location>
        <begin position="6"/>
        <end position="30"/>
    </location>
</feature>
<protein>
    <recommendedName>
        <fullName evidence="8">Probable membrane transporter protein</fullName>
    </recommendedName>
</protein>
<gene>
    <name evidence="9" type="ORF">FRX94_11765</name>
</gene>
<dbReference type="Proteomes" id="UP000320791">
    <property type="component" value="Unassembled WGS sequence"/>
</dbReference>
<proteinExistence type="inferred from homology"/>
<feature type="transmembrane region" description="Helical" evidence="8">
    <location>
        <begin position="68"/>
        <end position="91"/>
    </location>
</feature>
<keyword evidence="7 8" id="KW-0472">Membrane</keyword>
<keyword evidence="3" id="KW-0813">Transport</keyword>
<evidence type="ECO:0000256" key="8">
    <source>
        <dbReference type="RuleBase" id="RU363041"/>
    </source>
</evidence>
<keyword evidence="10" id="KW-1185">Reference proteome</keyword>
<evidence type="ECO:0000256" key="3">
    <source>
        <dbReference type="ARBA" id="ARBA00022448"/>
    </source>
</evidence>
<evidence type="ECO:0000256" key="4">
    <source>
        <dbReference type="ARBA" id="ARBA00022475"/>
    </source>
</evidence>
<evidence type="ECO:0000256" key="1">
    <source>
        <dbReference type="ARBA" id="ARBA00004651"/>
    </source>
</evidence>
<dbReference type="RefSeq" id="WP_146325539.1">
    <property type="nucleotide sequence ID" value="NZ_BAABLR010000013.1"/>
</dbReference>
<dbReference type="OrthoDB" id="554695at2"/>
<dbReference type="PANTHER" id="PTHR30269">
    <property type="entry name" value="TRANSMEMBRANE PROTEIN YFCA"/>
    <property type="match status" value="1"/>
</dbReference>
<comment type="caution">
    <text evidence="9">The sequence shown here is derived from an EMBL/GenBank/DDBJ whole genome shotgun (WGS) entry which is preliminary data.</text>
</comment>
<dbReference type="EMBL" id="VOHM01000034">
    <property type="protein sequence ID" value="TWT19030.1"/>
    <property type="molecule type" value="Genomic_DNA"/>
</dbReference>
<feature type="transmembrane region" description="Helical" evidence="8">
    <location>
        <begin position="222"/>
        <end position="240"/>
    </location>
</feature>
<dbReference type="InterPro" id="IPR052017">
    <property type="entry name" value="TSUP"/>
</dbReference>
<feature type="transmembrane region" description="Helical" evidence="8">
    <location>
        <begin position="127"/>
        <end position="160"/>
    </location>
</feature>
<keyword evidence="6 8" id="KW-1133">Transmembrane helix</keyword>
<keyword evidence="4 8" id="KW-1003">Cell membrane</keyword>
<dbReference type="PANTHER" id="PTHR30269:SF0">
    <property type="entry name" value="MEMBRANE TRANSPORTER PROTEIN YFCA-RELATED"/>
    <property type="match status" value="1"/>
</dbReference>